<feature type="domain" description="ABC transmembrane type-1" evidence="8">
    <location>
        <begin position="90"/>
        <end position="304"/>
    </location>
</feature>
<dbReference type="SUPFAM" id="SSF161098">
    <property type="entry name" value="MetI-like"/>
    <property type="match status" value="1"/>
</dbReference>
<proteinExistence type="inferred from homology"/>
<dbReference type="PROSITE" id="PS50928">
    <property type="entry name" value="ABC_TM1"/>
    <property type="match status" value="1"/>
</dbReference>
<dbReference type="PANTHER" id="PTHR30465:SF0">
    <property type="entry name" value="OLIGOPEPTIDE TRANSPORT SYSTEM PERMEASE PROTEIN APPB"/>
    <property type="match status" value="1"/>
</dbReference>
<keyword evidence="5 7" id="KW-1133">Transmembrane helix</keyword>
<dbReference type="EMBL" id="CP019646">
    <property type="protein sequence ID" value="AQQ70593.1"/>
    <property type="molecule type" value="Genomic_DNA"/>
</dbReference>
<feature type="transmembrane region" description="Helical" evidence="7">
    <location>
        <begin position="129"/>
        <end position="150"/>
    </location>
</feature>
<dbReference type="InterPro" id="IPR035906">
    <property type="entry name" value="MetI-like_sf"/>
</dbReference>
<evidence type="ECO:0000256" key="6">
    <source>
        <dbReference type="ARBA" id="ARBA00023136"/>
    </source>
</evidence>
<reference evidence="10" key="1">
    <citation type="submission" date="2017-02" db="EMBL/GenBank/DDBJ databases">
        <title>Comparative genomics and description of representatives of a novel lineage of planctomycetes thriving in anoxic sediments.</title>
        <authorList>
            <person name="Spring S."/>
            <person name="Bunk B."/>
            <person name="Sproer C."/>
        </authorList>
    </citation>
    <scope>NUCLEOTIDE SEQUENCE [LARGE SCALE GENOMIC DNA]</scope>
    <source>
        <strain evidence="10">SM-Chi-D1</strain>
    </source>
</reference>
<dbReference type="InterPro" id="IPR000515">
    <property type="entry name" value="MetI-like"/>
</dbReference>
<dbReference type="PANTHER" id="PTHR30465">
    <property type="entry name" value="INNER MEMBRANE ABC TRANSPORTER"/>
    <property type="match status" value="1"/>
</dbReference>
<dbReference type="Pfam" id="PF00528">
    <property type="entry name" value="BPD_transp_1"/>
    <property type="match status" value="1"/>
</dbReference>
<keyword evidence="3" id="KW-1003">Cell membrane</keyword>
<evidence type="ECO:0000256" key="5">
    <source>
        <dbReference type="ARBA" id="ARBA00022989"/>
    </source>
</evidence>
<comment type="similarity">
    <text evidence="7">Belongs to the binding-protein-dependent transport system permease family.</text>
</comment>
<evidence type="ECO:0000313" key="9">
    <source>
        <dbReference type="EMBL" id="AQQ70593.1"/>
    </source>
</evidence>
<feature type="transmembrane region" description="Helical" evidence="7">
    <location>
        <begin position="285"/>
        <end position="311"/>
    </location>
</feature>
<organism evidence="9 10">
    <name type="scientific">Limihaloglobus sulfuriphilus</name>
    <dbReference type="NCBI Taxonomy" id="1851148"/>
    <lineage>
        <taxon>Bacteria</taxon>
        <taxon>Pseudomonadati</taxon>
        <taxon>Planctomycetota</taxon>
        <taxon>Phycisphaerae</taxon>
        <taxon>Sedimentisphaerales</taxon>
        <taxon>Sedimentisphaeraceae</taxon>
        <taxon>Limihaloglobus</taxon>
    </lineage>
</organism>
<feature type="transmembrane region" description="Helical" evidence="7">
    <location>
        <begin position="182"/>
        <end position="204"/>
    </location>
</feature>
<evidence type="ECO:0000256" key="1">
    <source>
        <dbReference type="ARBA" id="ARBA00004651"/>
    </source>
</evidence>
<dbReference type="STRING" id="1851148.SMSP2_00946"/>
<dbReference type="Pfam" id="PF19300">
    <property type="entry name" value="BPD_transp_1_N"/>
    <property type="match status" value="1"/>
</dbReference>
<evidence type="ECO:0000259" key="8">
    <source>
        <dbReference type="PROSITE" id="PS50928"/>
    </source>
</evidence>
<accession>A0A1Q2MD15</accession>
<feature type="transmembrane region" description="Helical" evidence="7">
    <location>
        <begin position="240"/>
        <end position="265"/>
    </location>
</feature>
<gene>
    <name evidence="9" type="primary">yejB</name>
    <name evidence="9" type="ORF">SMSP2_00946</name>
</gene>
<evidence type="ECO:0000256" key="3">
    <source>
        <dbReference type="ARBA" id="ARBA00022475"/>
    </source>
</evidence>
<comment type="subcellular location">
    <subcellularLocation>
        <location evidence="1 7">Cell membrane</location>
        <topology evidence="1 7">Multi-pass membrane protein</topology>
    </subcellularLocation>
</comment>
<name>A0A1Q2MD15_9BACT</name>
<evidence type="ECO:0000313" key="10">
    <source>
        <dbReference type="Proteomes" id="UP000188181"/>
    </source>
</evidence>
<keyword evidence="4 7" id="KW-0812">Transmembrane</keyword>
<dbReference type="AlphaFoldDB" id="A0A1Q2MD15"/>
<keyword evidence="10" id="KW-1185">Reference proteome</keyword>
<evidence type="ECO:0000256" key="4">
    <source>
        <dbReference type="ARBA" id="ARBA00022692"/>
    </source>
</evidence>
<sequence length="321" mass="35672">MIPTMLGITIMVFSISRLAPGDPVSMLLGPEATLNTERGTEIREAQMRQYGLDKPIPVQYVIWLKHIICLDFGQSFKHHRPVIELIKERLPITVSLNLIAFTIIYLVAIPLGVTSALNHKGWFDRGSSLVLFILWSLPTMWAGQMMIGYLCSPEHISWFPPSGLSSNNADTMAFFPWLADRIWHIILPVTCMTYTGFAYLTKLLRAGMLDNLRMDYIRTAKAKGLSTFVVIFRHALRNSIIPIITIMAAILPAMFGGSLIIEKIFTIPGMGLLAFEAVTTRDYNVIMAVATIAGVLNLTGLLLADIAYALVDPRISFEGGE</sequence>
<dbReference type="GO" id="GO:0005886">
    <property type="term" value="C:plasma membrane"/>
    <property type="evidence" value="ECO:0007669"/>
    <property type="project" value="UniProtKB-SubCell"/>
</dbReference>
<dbReference type="InterPro" id="IPR045621">
    <property type="entry name" value="BPD_transp_1_N"/>
</dbReference>
<dbReference type="Gene3D" id="1.10.3720.10">
    <property type="entry name" value="MetI-like"/>
    <property type="match status" value="1"/>
</dbReference>
<feature type="transmembrane region" description="Helical" evidence="7">
    <location>
        <begin position="98"/>
        <end position="117"/>
    </location>
</feature>
<dbReference type="GO" id="GO:0055085">
    <property type="term" value="P:transmembrane transport"/>
    <property type="evidence" value="ECO:0007669"/>
    <property type="project" value="InterPro"/>
</dbReference>
<dbReference type="CDD" id="cd06261">
    <property type="entry name" value="TM_PBP2"/>
    <property type="match status" value="1"/>
</dbReference>
<keyword evidence="6 7" id="KW-0472">Membrane</keyword>
<evidence type="ECO:0000256" key="2">
    <source>
        <dbReference type="ARBA" id="ARBA00022448"/>
    </source>
</evidence>
<protein>
    <submittedName>
        <fullName evidence="9">Inner membrane ABC transporter permease protein YejB</fullName>
    </submittedName>
</protein>
<dbReference type="Proteomes" id="UP000188181">
    <property type="component" value="Chromosome"/>
</dbReference>
<evidence type="ECO:0000256" key="7">
    <source>
        <dbReference type="RuleBase" id="RU363032"/>
    </source>
</evidence>
<dbReference type="KEGG" id="pbas:SMSP2_00946"/>
<keyword evidence="2 7" id="KW-0813">Transport</keyword>